<dbReference type="Gene3D" id="3.30.565.10">
    <property type="entry name" value="Histidine kinase-like ATPase, C-terminal domain"/>
    <property type="match status" value="1"/>
</dbReference>
<proteinExistence type="predicted"/>
<reference evidence="1 2" key="1">
    <citation type="submission" date="2021-05" db="EMBL/GenBank/DDBJ databases">
        <title>The draft genome of Geobacter luticola JCM 17780.</title>
        <authorList>
            <person name="Xu Z."/>
            <person name="Masuda Y."/>
            <person name="Itoh H."/>
            <person name="Senoo K."/>
        </authorList>
    </citation>
    <scope>NUCLEOTIDE SEQUENCE [LARGE SCALE GENOMIC DNA]</scope>
    <source>
        <strain evidence="1 2">JCM 17780</strain>
    </source>
</reference>
<comment type="caution">
    <text evidence="1">The sequence shown here is derived from an EMBL/GenBank/DDBJ whole genome shotgun (WGS) entry which is preliminary data.</text>
</comment>
<dbReference type="GO" id="GO:0005524">
    <property type="term" value="F:ATP binding"/>
    <property type="evidence" value="ECO:0007669"/>
    <property type="project" value="UniProtKB-KW"/>
</dbReference>
<protein>
    <submittedName>
        <fullName evidence="1">ATP-binding protein</fullName>
    </submittedName>
</protein>
<keyword evidence="2" id="KW-1185">Reference proteome</keyword>
<evidence type="ECO:0000313" key="2">
    <source>
        <dbReference type="Proteomes" id="UP000756860"/>
    </source>
</evidence>
<keyword evidence="1" id="KW-0067">ATP-binding</keyword>
<sequence>MRFVNNPPDAAALMMSARSFGNYDLAGALADLIDNSIKAKARTIRLLCLFNEGDPEIRVIDDGHGMSEDELLRAMRPASTNPCEERAPDDLGRFGWGLKSASFSQCRCLTVYTRRKSGLAGASWDLDSLDNWKMAIYSVDEVRNSCSEFLLNGDGTEVVWSRCDRLSEGKSLDKNQFNELIIHARNRLALIYHRYISGEVRGKRLSIELNGLPVPEYDPFHRHHEATMQLECETLKMPGRKKITVQPYVLPHYSKLKPADLDKLSGDEGLLKNQGFYVYRNHRLIIFGTWFRLVRHGELSQLVRVSVDIPNSLDEIWKITVDKSDAQLPSVLRVRLKQIVDGLKRRSAKVFRSKGGKIHDSGKVSVWKRYVKNGEIRYEINRSHPLVTSLYIDASEELQARLESTLKVIEREFPVMNFGQDIASGSDSINQSVASPDQFRDFLAAALPGLLSDSKGNISTMLDRIRNVEPFCSNWSYVEDFLVKEGWING</sequence>
<accession>A0ABS5S9A2</accession>
<evidence type="ECO:0000313" key="1">
    <source>
        <dbReference type="EMBL" id="MBT0651953.1"/>
    </source>
</evidence>
<dbReference type="EMBL" id="JAHCVK010000001">
    <property type="protein sequence ID" value="MBT0651953.1"/>
    <property type="molecule type" value="Genomic_DNA"/>
</dbReference>
<keyword evidence="1" id="KW-0547">Nucleotide-binding</keyword>
<organism evidence="1 2">
    <name type="scientific">Geomobilimonas luticola</name>
    <dbReference type="NCBI Taxonomy" id="1114878"/>
    <lineage>
        <taxon>Bacteria</taxon>
        <taxon>Pseudomonadati</taxon>
        <taxon>Thermodesulfobacteriota</taxon>
        <taxon>Desulfuromonadia</taxon>
        <taxon>Geobacterales</taxon>
        <taxon>Geobacteraceae</taxon>
        <taxon>Geomobilimonas</taxon>
    </lineage>
</organism>
<gene>
    <name evidence="1" type="ORF">KI810_02715</name>
</gene>
<dbReference type="Pfam" id="PF13589">
    <property type="entry name" value="HATPase_c_3"/>
    <property type="match status" value="1"/>
</dbReference>
<dbReference type="SUPFAM" id="SSF55874">
    <property type="entry name" value="ATPase domain of HSP90 chaperone/DNA topoisomerase II/histidine kinase"/>
    <property type="match status" value="1"/>
</dbReference>
<dbReference type="InterPro" id="IPR036890">
    <property type="entry name" value="HATPase_C_sf"/>
</dbReference>
<name>A0ABS5S9A2_9BACT</name>
<dbReference type="Proteomes" id="UP000756860">
    <property type="component" value="Unassembled WGS sequence"/>
</dbReference>
<dbReference type="RefSeq" id="WP_214173934.1">
    <property type="nucleotide sequence ID" value="NZ_JAHCVK010000001.1"/>
</dbReference>